<keyword evidence="2" id="KW-0472">Membrane</keyword>
<dbReference type="KEGG" id="pmet:G4Y79_17565"/>
<proteinExistence type="predicted"/>
<keyword evidence="4" id="KW-1185">Reference proteome</keyword>
<accession>A0A7S8E6W5</accession>
<gene>
    <name evidence="3" type="ORF">G4Y79_17565</name>
</gene>
<evidence type="ECO:0000256" key="1">
    <source>
        <dbReference type="SAM" id="MobiDB-lite"/>
    </source>
</evidence>
<feature type="transmembrane region" description="Helical" evidence="2">
    <location>
        <begin position="20"/>
        <end position="41"/>
    </location>
</feature>
<dbReference type="Proteomes" id="UP000594468">
    <property type="component" value="Chromosome"/>
</dbReference>
<evidence type="ECO:0000256" key="2">
    <source>
        <dbReference type="SAM" id="Phobius"/>
    </source>
</evidence>
<evidence type="ECO:0000313" key="4">
    <source>
        <dbReference type="Proteomes" id="UP000594468"/>
    </source>
</evidence>
<sequence>MGFNDDGGLKQSRRRNWNRALAPLFGLLLAFASAAIAYILSEPLYTFVLRTFPQVPAAPEVQLVVGIVIFLLCLGITAALYAVVAPKPAKATYVTERELDRLKQERAAEERAKDRRRKEMRRRMRERNRNDL</sequence>
<reference evidence="3 4" key="1">
    <citation type="submission" date="2020-02" db="EMBL/GenBank/DDBJ databases">
        <authorList>
            <person name="Zheng R.K."/>
            <person name="Sun C.M."/>
        </authorList>
    </citation>
    <scope>NUCLEOTIDE SEQUENCE [LARGE SCALE GENOMIC DNA]</scope>
    <source>
        <strain evidence="4">rifampicinis</strain>
    </source>
</reference>
<name>A0A7S8E6W5_9CHLR</name>
<dbReference type="RefSeq" id="WP_195169559.1">
    <property type="nucleotide sequence ID" value="NZ_CP062983.1"/>
</dbReference>
<keyword evidence="2" id="KW-0812">Transmembrane</keyword>
<organism evidence="3 4">
    <name type="scientific">Phototrophicus methaneseepsis</name>
    <dbReference type="NCBI Taxonomy" id="2710758"/>
    <lineage>
        <taxon>Bacteria</taxon>
        <taxon>Bacillati</taxon>
        <taxon>Chloroflexota</taxon>
        <taxon>Candidatus Thermofontia</taxon>
        <taxon>Phototrophicales</taxon>
        <taxon>Phototrophicaceae</taxon>
        <taxon>Phototrophicus</taxon>
    </lineage>
</organism>
<feature type="region of interest" description="Disordered" evidence="1">
    <location>
        <begin position="105"/>
        <end position="132"/>
    </location>
</feature>
<feature type="transmembrane region" description="Helical" evidence="2">
    <location>
        <begin position="61"/>
        <end position="84"/>
    </location>
</feature>
<protein>
    <submittedName>
        <fullName evidence="3">Uncharacterized protein</fullName>
    </submittedName>
</protein>
<evidence type="ECO:0000313" key="3">
    <source>
        <dbReference type="EMBL" id="QPC81486.1"/>
    </source>
</evidence>
<dbReference type="AlphaFoldDB" id="A0A7S8E6W5"/>
<dbReference type="EMBL" id="CP062983">
    <property type="protein sequence ID" value="QPC81486.1"/>
    <property type="molecule type" value="Genomic_DNA"/>
</dbReference>
<feature type="compositionally biased region" description="Basic residues" evidence="1">
    <location>
        <begin position="114"/>
        <end position="126"/>
    </location>
</feature>
<keyword evidence="2" id="KW-1133">Transmembrane helix</keyword>